<comment type="caution">
    <text evidence="1">The sequence shown here is derived from an EMBL/GenBank/DDBJ whole genome shotgun (WGS) entry which is preliminary data.</text>
</comment>
<protein>
    <submittedName>
        <fullName evidence="1">Uncharacterized protein</fullName>
    </submittedName>
</protein>
<evidence type="ECO:0000313" key="1">
    <source>
        <dbReference type="EMBL" id="KAJ8106600.1"/>
    </source>
</evidence>
<name>A0ACC2HUD0_9PEZI</name>
<sequence length="471" mass="51125">MYTRAQAADYDDWQTPGWGAEDMIPLCNKVESYYSESFKVNLSKHGNNGPVKISSGGFRSKCESDILDTIREAGLAEVADINDLETTNGFMRIPRYVSPDGKRQDAAHCYIHPLSEQESPKPNIHVLCDATVLRILFDNDVSPPRAIGVEIRNSTPDDSSPRILHAKQLVVVSAGALGSPQILERSGVGNIEILQNLGIEIVSNLPDETLESIATARKDITAAIASKDPQLGWNGIDVAGKLRPGADDVEKLGQEFSDLWKKDWAPYPQRPMIIMNFIHGYIGSPSDVSPNQQHLTIGTISLYPYSRGRIHISDTAGGYDFDSGFLNHEADVKKQVWGYKLARSLAHKLPFFEGEVAASHPDFPAGSNAALRLSCESLSEEIVYSAADDEAIESWIRKTVGTTWHSLGTCAMKPRDAGGVVDEHLSVYGTQALKVVDLSIAPENIGANVASTAFAVGEKAALIIAEELGLA</sequence>
<evidence type="ECO:0000313" key="2">
    <source>
        <dbReference type="Proteomes" id="UP001153334"/>
    </source>
</evidence>
<proteinExistence type="predicted"/>
<dbReference type="EMBL" id="JAPESX010002782">
    <property type="protein sequence ID" value="KAJ8106600.1"/>
    <property type="molecule type" value="Genomic_DNA"/>
</dbReference>
<organism evidence="1 2">
    <name type="scientific">Nemania bipapillata</name>
    <dbReference type="NCBI Taxonomy" id="110536"/>
    <lineage>
        <taxon>Eukaryota</taxon>
        <taxon>Fungi</taxon>
        <taxon>Dikarya</taxon>
        <taxon>Ascomycota</taxon>
        <taxon>Pezizomycotina</taxon>
        <taxon>Sordariomycetes</taxon>
        <taxon>Xylariomycetidae</taxon>
        <taxon>Xylariales</taxon>
        <taxon>Xylariaceae</taxon>
        <taxon>Nemania</taxon>
    </lineage>
</organism>
<accession>A0ACC2HUD0</accession>
<gene>
    <name evidence="1" type="ORF">ONZ43_g7011</name>
</gene>
<dbReference type="Proteomes" id="UP001153334">
    <property type="component" value="Unassembled WGS sequence"/>
</dbReference>
<keyword evidence="2" id="KW-1185">Reference proteome</keyword>
<reference evidence="1" key="1">
    <citation type="submission" date="2022-11" db="EMBL/GenBank/DDBJ databases">
        <title>Genome Sequence of Nemania bipapillata.</title>
        <authorList>
            <person name="Buettner E."/>
        </authorList>
    </citation>
    <scope>NUCLEOTIDE SEQUENCE</scope>
    <source>
        <strain evidence="1">CP14</strain>
    </source>
</reference>